<dbReference type="UniPathway" id="UPA00109">
    <property type="reaction ID" value="UER00185"/>
</dbReference>
<keyword evidence="12 13" id="KW-0324">Glycolysis</keyword>
<keyword evidence="8 13" id="KW-0808">Transferase</keyword>
<dbReference type="GO" id="GO:0004618">
    <property type="term" value="F:phosphoglycerate kinase activity"/>
    <property type="evidence" value="ECO:0007669"/>
    <property type="project" value="UniProtKB-UniRule"/>
</dbReference>
<evidence type="ECO:0000256" key="12">
    <source>
        <dbReference type="ARBA" id="ARBA00023152"/>
    </source>
</evidence>
<comment type="catalytic activity">
    <reaction evidence="1 13 15">
        <text>(2R)-3-phosphoglycerate + ATP = (2R)-3-phospho-glyceroyl phosphate + ADP</text>
        <dbReference type="Rhea" id="RHEA:14801"/>
        <dbReference type="ChEBI" id="CHEBI:30616"/>
        <dbReference type="ChEBI" id="CHEBI:57604"/>
        <dbReference type="ChEBI" id="CHEBI:58272"/>
        <dbReference type="ChEBI" id="CHEBI:456216"/>
        <dbReference type="EC" id="2.7.2.3"/>
    </reaction>
</comment>
<organism evidence="16 17">
    <name type="scientific">Candidatus Buchananbacteria bacterium RIFCSPHIGHO2_01_FULL_39_14</name>
    <dbReference type="NCBI Taxonomy" id="1797532"/>
    <lineage>
        <taxon>Bacteria</taxon>
        <taxon>Candidatus Buchananiibacteriota</taxon>
    </lineage>
</organism>
<dbReference type="Gene3D" id="3.40.50.1260">
    <property type="entry name" value="Phosphoglycerate kinase, N-terminal domain"/>
    <property type="match status" value="2"/>
</dbReference>
<feature type="binding site" evidence="13 14">
    <location>
        <position position="339"/>
    </location>
    <ligand>
        <name>ATP</name>
        <dbReference type="ChEBI" id="CHEBI:30616"/>
    </ligand>
</feature>
<evidence type="ECO:0000256" key="1">
    <source>
        <dbReference type="ARBA" id="ARBA00000642"/>
    </source>
</evidence>
<dbReference type="InterPro" id="IPR015824">
    <property type="entry name" value="Phosphoglycerate_kinase_N"/>
</dbReference>
<name>A0A1G1XXX1_9BACT</name>
<comment type="subcellular location">
    <subcellularLocation>
        <location evidence="13">Cytoplasm</location>
    </subcellularLocation>
</comment>
<protein>
    <recommendedName>
        <fullName evidence="6 13">Phosphoglycerate kinase</fullName>
        <ecNumber evidence="5 13">2.7.2.3</ecNumber>
    </recommendedName>
</protein>
<dbReference type="PANTHER" id="PTHR11406">
    <property type="entry name" value="PHOSPHOGLYCERATE KINASE"/>
    <property type="match status" value="1"/>
</dbReference>
<evidence type="ECO:0000256" key="5">
    <source>
        <dbReference type="ARBA" id="ARBA00013061"/>
    </source>
</evidence>
<dbReference type="InterPro" id="IPR001576">
    <property type="entry name" value="Phosphoglycerate_kinase"/>
</dbReference>
<feature type="binding site" evidence="13 14">
    <location>
        <position position="206"/>
    </location>
    <ligand>
        <name>ATP</name>
        <dbReference type="ChEBI" id="CHEBI:30616"/>
    </ligand>
</feature>
<comment type="caution">
    <text evidence="16">The sequence shown here is derived from an EMBL/GenBank/DDBJ whole genome shotgun (WGS) entry which is preliminary data.</text>
</comment>
<dbReference type="Pfam" id="PF00162">
    <property type="entry name" value="PGK"/>
    <property type="match status" value="1"/>
</dbReference>
<evidence type="ECO:0000256" key="15">
    <source>
        <dbReference type="RuleBase" id="RU000532"/>
    </source>
</evidence>
<evidence type="ECO:0000256" key="2">
    <source>
        <dbReference type="ARBA" id="ARBA00004838"/>
    </source>
</evidence>
<dbReference type="GO" id="GO:0005524">
    <property type="term" value="F:ATP binding"/>
    <property type="evidence" value="ECO:0007669"/>
    <property type="project" value="UniProtKB-KW"/>
</dbReference>
<dbReference type="AlphaFoldDB" id="A0A1G1XXX1"/>
<accession>A0A1G1XXX1</accession>
<keyword evidence="9 13" id="KW-0547">Nucleotide-binding</keyword>
<dbReference type="HAMAP" id="MF_00145">
    <property type="entry name" value="Phosphoglyc_kinase"/>
    <property type="match status" value="1"/>
</dbReference>
<evidence type="ECO:0000313" key="17">
    <source>
        <dbReference type="Proteomes" id="UP000178930"/>
    </source>
</evidence>
<proteinExistence type="inferred from homology"/>
<dbReference type="PIRSF" id="PIRSF000724">
    <property type="entry name" value="Pgk"/>
    <property type="match status" value="1"/>
</dbReference>
<dbReference type="GO" id="GO:0043531">
    <property type="term" value="F:ADP binding"/>
    <property type="evidence" value="ECO:0007669"/>
    <property type="project" value="TreeGrafter"/>
</dbReference>
<evidence type="ECO:0000256" key="11">
    <source>
        <dbReference type="ARBA" id="ARBA00022840"/>
    </source>
</evidence>
<dbReference type="GO" id="GO:0006096">
    <property type="term" value="P:glycolytic process"/>
    <property type="evidence" value="ECO:0007669"/>
    <property type="project" value="UniProtKB-UniRule"/>
</dbReference>
<dbReference type="PANTHER" id="PTHR11406:SF23">
    <property type="entry name" value="PHOSPHOGLYCERATE KINASE 1, CHLOROPLASTIC-RELATED"/>
    <property type="match status" value="1"/>
</dbReference>
<evidence type="ECO:0000313" key="16">
    <source>
        <dbReference type="EMBL" id="OGY44430.1"/>
    </source>
</evidence>
<evidence type="ECO:0000256" key="4">
    <source>
        <dbReference type="ARBA" id="ARBA00011245"/>
    </source>
</evidence>
<dbReference type="SUPFAM" id="SSF53748">
    <property type="entry name" value="Phosphoglycerate kinase"/>
    <property type="match status" value="1"/>
</dbReference>
<evidence type="ECO:0000256" key="10">
    <source>
        <dbReference type="ARBA" id="ARBA00022777"/>
    </source>
</evidence>
<comment type="similarity">
    <text evidence="3 13 15">Belongs to the phosphoglycerate kinase family.</text>
</comment>
<feature type="binding site" evidence="13">
    <location>
        <position position="123"/>
    </location>
    <ligand>
        <name>substrate</name>
    </ligand>
</feature>
<dbReference type="InterPro" id="IPR036043">
    <property type="entry name" value="Phosphoglycerate_kinase_sf"/>
</dbReference>
<keyword evidence="10 13" id="KW-0418">Kinase</keyword>
<dbReference type="STRING" id="1797532.A2729_02085"/>
<dbReference type="PRINTS" id="PR00477">
    <property type="entry name" value="PHGLYCKINASE"/>
</dbReference>
<keyword evidence="11 13" id="KW-0067">ATP-binding</keyword>
<feature type="binding site" evidence="13 14">
    <location>
        <begin position="365"/>
        <end position="368"/>
    </location>
    <ligand>
        <name>ATP</name>
        <dbReference type="ChEBI" id="CHEBI:30616"/>
    </ligand>
</feature>
<comment type="pathway">
    <text evidence="2 13">Carbohydrate degradation; glycolysis; pyruvate from D-glyceraldehyde 3-phosphate: step 2/5.</text>
</comment>
<evidence type="ECO:0000256" key="6">
    <source>
        <dbReference type="ARBA" id="ARBA00016471"/>
    </source>
</evidence>
<dbReference type="FunFam" id="3.40.50.1260:FF:000006">
    <property type="entry name" value="Phosphoglycerate kinase"/>
    <property type="match status" value="1"/>
</dbReference>
<evidence type="ECO:0000256" key="3">
    <source>
        <dbReference type="ARBA" id="ARBA00008982"/>
    </source>
</evidence>
<evidence type="ECO:0000256" key="13">
    <source>
        <dbReference type="HAMAP-Rule" id="MF_00145"/>
    </source>
</evidence>
<sequence>MKLKSIREVKHLTGKKVLLRVAYDVPLEEKGKSWIVVDDRRIAETLPTIKYLLKKRCRIVIVSWLGRPGGKVIEKYRLDPVAKKLSELLKKPVKKLNDCIGPKIFAEIQALKPGEIIMLENVRFYSAEEENSKMFAGLLAYGFDLIVFDAFAQAHRVHASTTGITKFLPTYAGFLVEKEINSLNQIIKKPKRPLVAIIGGAKISDKVAVLEELVKMADKILIGGGVANIFLKAIGVSVGHSYLQDNFIDQAKRKKVNFVKLARKIYQRHKNKIVLPTDFISANKMDQGALVEMVDAKQNQKINPRFMFLDIGPGTIARYLTEIKKAKTIFWNGPMGVFEINKFAFGTKKIAEAVARSQSVSVLGGGDTESVVKKYNLEGKFSYVSTGGGASLEFLAGRELPALKNIQKAR</sequence>
<evidence type="ECO:0000256" key="8">
    <source>
        <dbReference type="ARBA" id="ARBA00022679"/>
    </source>
</evidence>
<gene>
    <name evidence="13" type="primary">pgk</name>
    <name evidence="16" type="ORF">A2729_02085</name>
</gene>
<dbReference type="GO" id="GO:0005829">
    <property type="term" value="C:cytosol"/>
    <property type="evidence" value="ECO:0007669"/>
    <property type="project" value="TreeGrafter"/>
</dbReference>
<dbReference type="FunFam" id="3.40.50.1260:FF:000031">
    <property type="entry name" value="Phosphoglycerate kinase 1"/>
    <property type="match status" value="1"/>
</dbReference>
<dbReference type="Proteomes" id="UP000178930">
    <property type="component" value="Unassembled WGS sequence"/>
</dbReference>
<keyword evidence="7 13" id="KW-0963">Cytoplasm</keyword>
<evidence type="ECO:0000256" key="9">
    <source>
        <dbReference type="ARBA" id="ARBA00022741"/>
    </source>
</evidence>
<feature type="binding site" evidence="13">
    <location>
        <position position="41"/>
    </location>
    <ligand>
        <name>substrate</name>
    </ligand>
</feature>
<dbReference type="EC" id="2.7.2.3" evidence="5 13"/>
<feature type="binding site" evidence="13">
    <location>
        <position position="156"/>
    </location>
    <ligand>
        <name>substrate</name>
    </ligand>
</feature>
<dbReference type="GO" id="GO:0006094">
    <property type="term" value="P:gluconeogenesis"/>
    <property type="evidence" value="ECO:0007669"/>
    <property type="project" value="TreeGrafter"/>
</dbReference>
<evidence type="ECO:0000256" key="14">
    <source>
        <dbReference type="PIRSR" id="PIRSR000724-2"/>
    </source>
</evidence>
<dbReference type="EMBL" id="MHIB01000016">
    <property type="protein sequence ID" value="OGY44430.1"/>
    <property type="molecule type" value="Genomic_DNA"/>
</dbReference>
<evidence type="ECO:0000256" key="7">
    <source>
        <dbReference type="ARBA" id="ARBA00022490"/>
    </source>
</evidence>
<reference evidence="16 17" key="1">
    <citation type="journal article" date="2016" name="Nat. Commun.">
        <title>Thousands of microbial genomes shed light on interconnected biogeochemical processes in an aquifer system.</title>
        <authorList>
            <person name="Anantharaman K."/>
            <person name="Brown C.T."/>
            <person name="Hug L.A."/>
            <person name="Sharon I."/>
            <person name="Castelle C.J."/>
            <person name="Probst A.J."/>
            <person name="Thomas B.C."/>
            <person name="Singh A."/>
            <person name="Wilkins M.J."/>
            <person name="Karaoz U."/>
            <person name="Brodie E.L."/>
            <person name="Williams K.H."/>
            <person name="Hubbard S.S."/>
            <person name="Banfield J.F."/>
        </authorList>
    </citation>
    <scope>NUCLEOTIDE SEQUENCE [LARGE SCALE GENOMIC DNA]</scope>
</reference>
<comment type="subunit">
    <text evidence="4 13">Monomer.</text>
</comment>
<comment type="caution">
    <text evidence="13">Lacks conserved residue(s) required for the propagation of feature annotation.</text>
</comment>